<organism evidence="2 3">
    <name type="scientific">Pelomonas dachongensis</name>
    <dbReference type="NCBI Taxonomy" id="3299029"/>
    <lineage>
        <taxon>Bacteria</taxon>
        <taxon>Pseudomonadati</taxon>
        <taxon>Pseudomonadota</taxon>
        <taxon>Betaproteobacteria</taxon>
        <taxon>Burkholderiales</taxon>
        <taxon>Sphaerotilaceae</taxon>
        <taxon>Roseateles</taxon>
    </lineage>
</organism>
<feature type="region of interest" description="Disordered" evidence="1">
    <location>
        <begin position="57"/>
        <end position="76"/>
    </location>
</feature>
<accession>A0ABW7EU23</accession>
<dbReference type="RefSeq" id="WP_394473069.1">
    <property type="nucleotide sequence ID" value="NZ_JBIGHY010000014.1"/>
</dbReference>
<gene>
    <name evidence="2" type="ORF">ACG02S_24255</name>
</gene>
<name>A0ABW7EU23_9BURK</name>
<dbReference type="Gene3D" id="2.180.10.10">
    <property type="entry name" value="RHS repeat-associated core"/>
    <property type="match status" value="1"/>
</dbReference>
<reference evidence="2 3" key="1">
    <citation type="submission" date="2024-09" db="EMBL/GenBank/DDBJ databases">
        <title>Novel species of the genus Pelomonas and Roseateles isolated from streams.</title>
        <authorList>
            <person name="Lu H."/>
        </authorList>
    </citation>
    <scope>NUCLEOTIDE SEQUENCE [LARGE SCALE GENOMIC DNA]</scope>
    <source>
        <strain evidence="2 3">DC23W</strain>
    </source>
</reference>
<evidence type="ECO:0000256" key="1">
    <source>
        <dbReference type="SAM" id="MobiDB-lite"/>
    </source>
</evidence>
<evidence type="ECO:0000313" key="2">
    <source>
        <dbReference type="EMBL" id="MFG6417012.1"/>
    </source>
</evidence>
<dbReference type="Proteomes" id="UP001606300">
    <property type="component" value="Unassembled WGS sequence"/>
</dbReference>
<comment type="caution">
    <text evidence="2">The sequence shown here is derived from an EMBL/GenBank/DDBJ whole genome shotgun (WGS) entry which is preliminary data.</text>
</comment>
<evidence type="ECO:0000313" key="3">
    <source>
        <dbReference type="Proteomes" id="UP001606300"/>
    </source>
</evidence>
<keyword evidence="3" id="KW-1185">Reference proteome</keyword>
<protein>
    <recommendedName>
        <fullName evidence="4">YD repeat-containing protein</fullName>
    </recommendedName>
</protein>
<dbReference type="EMBL" id="JBIGHY010000014">
    <property type="protein sequence ID" value="MFG6417012.1"/>
    <property type="molecule type" value="Genomic_DNA"/>
</dbReference>
<sequence length="207" mass="22268">MSSPSVHNVGLDWSHTDTLGQLTDSLYADATASFLYDPNDRLTSVTRSGDNQGIGWDAVGNRNSSHRAGQGLSYTPAPGSNRLASLSGAQWRNFGYDDAGNLTYETRWDGTRGYGYDAFNRLNMVTVNGASAGQYLNNALNQRTFKVNAQGQSRFVYGPSGELLAEFGPNATQYVWLDGELLGVGSHVIMFPFAAGPCSKLGTCCES</sequence>
<proteinExistence type="predicted"/>
<evidence type="ECO:0008006" key="4">
    <source>
        <dbReference type="Google" id="ProtNLM"/>
    </source>
</evidence>